<dbReference type="OMA" id="MADCEGI"/>
<reference evidence="1" key="1">
    <citation type="journal article" date="2016" name="Nat. Genet.">
        <title>A high-quality carrot genome assembly provides new insights into carotenoid accumulation and asterid genome evolution.</title>
        <authorList>
            <person name="Iorizzo M."/>
            <person name="Ellison S."/>
            <person name="Senalik D."/>
            <person name="Zeng P."/>
            <person name="Satapoomin P."/>
            <person name="Huang J."/>
            <person name="Bowman M."/>
            <person name="Iovene M."/>
            <person name="Sanseverino W."/>
            <person name="Cavagnaro P."/>
            <person name="Yildiz M."/>
            <person name="Macko-Podgorni A."/>
            <person name="Moranska E."/>
            <person name="Grzebelus E."/>
            <person name="Grzebelus D."/>
            <person name="Ashrafi H."/>
            <person name="Zheng Z."/>
            <person name="Cheng S."/>
            <person name="Spooner D."/>
            <person name="Van Deynze A."/>
            <person name="Simon P."/>
        </authorList>
    </citation>
    <scope>NUCLEOTIDE SEQUENCE [LARGE SCALE GENOMIC DNA]</scope>
    <source>
        <tissue evidence="1">Leaf</tissue>
    </source>
</reference>
<reference evidence="2" key="2">
    <citation type="submission" date="2022-03" db="EMBL/GenBank/DDBJ databases">
        <title>Draft title - Genomic analysis of global carrot germplasm unveils the trajectory of domestication and the origin of high carotenoid orange carrot.</title>
        <authorList>
            <person name="Iorizzo M."/>
            <person name="Ellison S."/>
            <person name="Senalik D."/>
            <person name="Macko-Podgorni A."/>
            <person name="Grzebelus D."/>
            <person name="Bostan H."/>
            <person name="Rolling W."/>
            <person name="Curaba J."/>
            <person name="Simon P."/>
        </authorList>
    </citation>
    <scope>NUCLEOTIDE SEQUENCE</scope>
    <source>
        <tissue evidence="2">Leaf</tissue>
    </source>
</reference>
<sequence>MKENDQNFSDSSCDLPCRRHPNASSVGICAYCLKDRLLKLVCPDCGEQRLSSCSCSEVSSYRNSCSAVEVGSVGRISFLIESERFEDFPEIRSHVKVLKRSSSCCVEAKKSSGFWKIGHFFRKNRGKQSKNGEVYEMKPGISMADCEGISRSKSLCSFRRSSFNDPDQESAEFALSSAKVSDVNEAAEPRKSSFLRRILFEAKNMRNHKEMRCGGESLGAKQCGLKDDLSEVDDDGSEFIDLNLGLSRSSKTEDSVPVSNHFDSVQDRLFGHGGSCRITVNDKEIKKGSKGKKVWRWILSHQHQHGWRSSSKKDATQILNV</sequence>
<name>A0A175YFX0_DAUCS</name>
<evidence type="ECO:0000313" key="1">
    <source>
        <dbReference type="EMBL" id="KZM82566.1"/>
    </source>
</evidence>
<dbReference type="AlphaFoldDB" id="A0A175YFX0"/>
<keyword evidence="3" id="KW-1185">Reference proteome</keyword>
<dbReference type="Proteomes" id="UP000077755">
    <property type="component" value="Chromosome 9"/>
</dbReference>
<organism evidence="1">
    <name type="scientific">Daucus carota subsp. sativus</name>
    <name type="common">Carrot</name>
    <dbReference type="NCBI Taxonomy" id="79200"/>
    <lineage>
        <taxon>Eukaryota</taxon>
        <taxon>Viridiplantae</taxon>
        <taxon>Streptophyta</taxon>
        <taxon>Embryophyta</taxon>
        <taxon>Tracheophyta</taxon>
        <taxon>Spermatophyta</taxon>
        <taxon>Magnoliopsida</taxon>
        <taxon>eudicotyledons</taxon>
        <taxon>Gunneridae</taxon>
        <taxon>Pentapetalae</taxon>
        <taxon>asterids</taxon>
        <taxon>campanulids</taxon>
        <taxon>Apiales</taxon>
        <taxon>Apiaceae</taxon>
        <taxon>Apioideae</taxon>
        <taxon>Scandiceae</taxon>
        <taxon>Daucinae</taxon>
        <taxon>Daucus</taxon>
        <taxon>Daucus sect. Daucus</taxon>
    </lineage>
</organism>
<dbReference type="EMBL" id="CP093351">
    <property type="protein sequence ID" value="WOH15408.1"/>
    <property type="molecule type" value="Genomic_DNA"/>
</dbReference>
<dbReference type="STRING" id="79200.A0A175YFX0"/>
<dbReference type="KEGG" id="dcr:108201893"/>
<dbReference type="OrthoDB" id="1931940at2759"/>
<gene>
    <name evidence="1" type="ORF">DCAR_030135</name>
    <name evidence="2" type="ORF">DCAR_0934946</name>
</gene>
<dbReference type="PANTHER" id="PTHR34197">
    <property type="entry name" value="OS04G0591300 PROTEIN"/>
    <property type="match status" value="1"/>
</dbReference>
<protein>
    <submittedName>
        <fullName evidence="1">Uncharacterized protein</fullName>
    </submittedName>
</protein>
<accession>A0A175YFX0</accession>
<evidence type="ECO:0000313" key="2">
    <source>
        <dbReference type="EMBL" id="WOH15408.1"/>
    </source>
</evidence>
<proteinExistence type="predicted"/>
<dbReference type="EMBL" id="LNRQ01000009">
    <property type="protein sequence ID" value="KZM82566.1"/>
    <property type="molecule type" value="Genomic_DNA"/>
</dbReference>
<dbReference type="PANTHER" id="PTHR34197:SF3">
    <property type="entry name" value="DUF740 FAMILY PROTEIN"/>
    <property type="match status" value="1"/>
</dbReference>
<dbReference type="Gramene" id="KZM82566">
    <property type="protein sequence ID" value="KZM82566"/>
    <property type="gene ID" value="DCAR_030135"/>
</dbReference>
<evidence type="ECO:0000313" key="3">
    <source>
        <dbReference type="Proteomes" id="UP000077755"/>
    </source>
</evidence>